<evidence type="ECO:0000313" key="2">
    <source>
        <dbReference type="Proteomes" id="UP000007488"/>
    </source>
</evidence>
<keyword evidence="2" id="KW-1185">Reference proteome</keyword>
<name>F0SUC8_SYNGF</name>
<dbReference type="KEGG" id="sgy:Sgly_2289"/>
<dbReference type="InterPro" id="IPR007391">
    <property type="entry name" value="Vancomycin_resist_VanW"/>
</dbReference>
<reference evidence="1 2" key="1">
    <citation type="journal article" date="2011" name="Stand. Genomic Sci.">
        <title>Complete genome sequence of Syntrophobotulus glycolicus type strain (FlGlyR).</title>
        <authorList>
            <person name="Han C."/>
            <person name="Mwirichia R."/>
            <person name="Chertkov O."/>
            <person name="Held B."/>
            <person name="Lapidus A."/>
            <person name="Nolan M."/>
            <person name="Lucas S."/>
            <person name="Hammon N."/>
            <person name="Deshpande S."/>
            <person name="Cheng J.F."/>
            <person name="Tapia R."/>
            <person name="Goodwin L."/>
            <person name="Pitluck S."/>
            <person name="Huntemann M."/>
            <person name="Liolios K."/>
            <person name="Ivanova N."/>
            <person name="Pagani I."/>
            <person name="Mavromatis K."/>
            <person name="Ovchinikova G."/>
            <person name="Pati A."/>
            <person name="Chen A."/>
            <person name="Palaniappan K."/>
            <person name="Land M."/>
            <person name="Hauser L."/>
            <person name="Brambilla E.M."/>
            <person name="Rohde M."/>
            <person name="Spring S."/>
            <person name="Sikorski J."/>
            <person name="Goker M."/>
            <person name="Woyke T."/>
            <person name="Bristow J."/>
            <person name="Eisen J.A."/>
            <person name="Markowitz V."/>
            <person name="Hugenholtz P."/>
            <person name="Kyrpides N.C."/>
            <person name="Klenk H.P."/>
            <person name="Detter J.C."/>
        </authorList>
    </citation>
    <scope>NUCLEOTIDE SEQUENCE [LARGE SCALE GENOMIC DNA]</scope>
    <source>
        <strain evidence="2">DSM 8271 / FlGlyR</strain>
    </source>
</reference>
<protein>
    <submittedName>
        <fullName evidence="1">VanW family protein</fullName>
    </submittedName>
</protein>
<dbReference type="PANTHER" id="PTHR35788">
    <property type="entry name" value="EXPORTED PROTEIN-RELATED"/>
    <property type="match status" value="1"/>
</dbReference>
<dbReference type="Pfam" id="PF04294">
    <property type="entry name" value="VanW"/>
    <property type="match status" value="1"/>
</dbReference>
<dbReference type="EMBL" id="CP002547">
    <property type="protein sequence ID" value="ADY56578.1"/>
    <property type="molecule type" value="Genomic_DNA"/>
</dbReference>
<dbReference type="eggNOG" id="COG2720">
    <property type="taxonomic scope" value="Bacteria"/>
</dbReference>
<gene>
    <name evidence="1" type="ordered locus">Sgly_2289</name>
</gene>
<dbReference type="Proteomes" id="UP000007488">
    <property type="component" value="Chromosome"/>
</dbReference>
<reference evidence="2" key="2">
    <citation type="submission" date="2011-02" db="EMBL/GenBank/DDBJ databases">
        <title>The complete genome of Syntrophobotulus glycolicus DSM 8271.</title>
        <authorList>
            <person name="Lucas S."/>
            <person name="Copeland A."/>
            <person name="Lapidus A."/>
            <person name="Bruce D."/>
            <person name="Goodwin L."/>
            <person name="Pitluck S."/>
            <person name="Kyrpides N."/>
            <person name="Mavromatis K."/>
            <person name="Pagani I."/>
            <person name="Ivanova N."/>
            <person name="Mikhailova N."/>
            <person name="Chertkov O."/>
            <person name="Held B."/>
            <person name="Detter J.C."/>
            <person name="Tapia R."/>
            <person name="Han C."/>
            <person name="Land M."/>
            <person name="Hauser L."/>
            <person name="Markowitz V."/>
            <person name="Cheng J.-F."/>
            <person name="Hugenholtz P."/>
            <person name="Woyke T."/>
            <person name="Wu D."/>
            <person name="Spring S."/>
            <person name="Schroeder M."/>
            <person name="Brambilla E."/>
            <person name="Klenk H.-P."/>
            <person name="Eisen J.A."/>
        </authorList>
    </citation>
    <scope>NUCLEOTIDE SEQUENCE [LARGE SCALE GENOMIC DNA]</scope>
    <source>
        <strain evidence="2">DSM 8271 / FlGlyR</strain>
    </source>
</reference>
<dbReference type="STRING" id="645991.Sgly_2289"/>
<dbReference type="HOGENOM" id="CLU_072547_1_0_9"/>
<organism evidence="1 2">
    <name type="scientific">Syntrophobotulus glycolicus (strain DSM 8271 / FlGlyR)</name>
    <dbReference type="NCBI Taxonomy" id="645991"/>
    <lineage>
        <taxon>Bacteria</taxon>
        <taxon>Bacillati</taxon>
        <taxon>Bacillota</taxon>
        <taxon>Clostridia</taxon>
        <taxon>Eubacteriales</taxon>
        <taxon>Desulfitobacteriaceae</taxon>
        <taxon>Syntrophobotulus</taxon>
    </lineage>
</organism>
<sequence>MAMKPIYPSKEPVNRSKLRLFMGKLFFSWRRYFQWYFAGSACYAATFQTSQLPFKVAEHQTPLYRPLRNVDMWLQENKVINLKLAAEKINGLVLKPGETFSFWRLVGKPTRAKGFTEGMVLNNGSFVPGIGGGLCQLSNLIYWMTLHTPLQVKERWRHTHDVFPDAERTQPFGSGATVVYNYIDLQITNETQYSYQLQIRVGVRCLEGEWRSEQPFTHTYEVYQSDHLITQEWWGGYLRHNVISRRVFDLENNPVGDEIITENHAMMMYEPMLPGDGSVG</sequence>
<dbReference type="AlphaFoldDB" id="F0SUC8"/>
<dbReference type="PANTHER" id="PTHR35788:SF1">
    <property type="entry name" value="EXPORTED PROTEIN"/>
    <property type="match status" value="1"/>
</dbReference>
<proteinExistence type="predicted"/>
<evidence type="ECO:0000313" key="1">
    <source>
        <dbReference type="EMBL" id="ADY56578.1"/>
    </source>
</evidence>
<dbReference type="InterPro" id="IPR052913">
    <property type="entry name" value="Glycopeptide_resist_protein"/>
</dbReference>
<accession>F0SUC8</accession>